<dbReference type="InterPro" id="IPR029526">
    <property type="entry name" value="PGBD"/>
</dbReference>
<comment type="caution">
    <text evidence="3">The sequence shown here is derived from an EMBL/GenBank/DDBJ whole genome shotgun (WGS) entry which is preliminary data.</text>
</comment>
<organism evidence="3 4">
    <name type="scientific">Rhamnusium bicolor</name>
    <dbReference type="NCBI Taxonomy" id="1586634"/>
    <lineage>
        <taxon>Eukaryota</taxon>
        <taxon>Metazoa</taxon>
        <taxon>Ecdysozoa</taxon>
        <taxon>Arthropoda</taxon>
        <taxon>Hexapoda</taxon>
        <taxon>Insecta</taxon>
        <taxon>Pterygota</taxon>
        <taxon>Neoptera</taxon>
        <taxon>Endopterygota</taxon>
        <taxon>Coleoptera</taxon>
        <taxon>Polyphaga</taxon>
        <taxon>Cucujiformia</taxon>
        <taxon>Chrysomeloidea</taxon>
        <taxon>Cerambycidae</taxon>
        <taxon>Lepturinae</taxon>
        <taxon>Rhagiini</taxon>
        <taxon>Rhamnusium</taxon>
    </lineage>
</organism>
<feature type="domain" description="PiggyBac transposable element-derived protein" evidence="2">
    <location>
        <begin position="130"/>
        <end position="490"/>
    </location>
</feature>
<accession>A0AAV8ZT44</accession>
<gene>
    <name evidence="3" type="ORF">NQ314_001342</name>
</gene>
<evidence type="ECO:0000259" key="2">
    <source>
        <dbReference type="Pfam" id="PF13843"/>
    </source>
</evidence>
<dbReference type="AlphaFoldDB" id="A0AAV8ZT44"/>
<name>A0AAV8ZT44_9CUCU</name>
<dbReference type="PANTHER" id="PTHR47272">
    <property type="entry name" value="DDE_TNP_1_7 DOMAIN-CONTAINING PROTEIN"/>
    <property type="match status" value="1"/>
</dbReference>
<sequence>MFYGKKLQTKHTPILTRVIENADDSEDSLLSCSDLEDELVLLESQYDDIEIPKRNLNIDKDKTDSTSGEEDQSDWEAEDYLPLSNIINRQENEKKNKKRQIKWTASRTRQIRPVLPWKGSLPNIPGSIATPYGYFQRLINTDILQHIVEQSNLFAIQIDLNKPLALSVTELEKFIGITFLMSIYGLPRTIMFWHRETRVSKVADIMSRNRWEQIKSRIHFNDNTYLPDNNDKLYKIRPFIEKVVANFKNIPMDEKVCVNEQMIPFKGHHSIKQYLKSKPKKWGYKAFVLCGSDGIVYNWELYSGRIDHDPQLPDIGVSGNVVLRLAKIIPRNDYHKIYFDNWFNSLQLQIELYKMGIHGLGTVRSNRLEGCAFTNDKEMKKKGRGTMEEMSVVVEDVELLATKWFNNKPVYLLSSFVGAYPTSQVKRWDSKTKSKIDVECPKSVTVYNQFMGGVDLVDSLVAFYRTTIRSKKWYHKLYFHLMDLCVVNSWLLYRRDCNFSGVSKKDRLSLLQFKTAIADTLCAKGDHYNHQKRRGRPSSSGVQQEIDQKAKKGKRAAMPTFDTRRDSTGHWPEFQEKRGRCKYPNCIGVPKIFLYEM</sequence>
<dbReference type="Pfam" id="PF13843">
    <property type="entry name" value="DDE_Tnp_1_7"/>
    <property type="match status" value="1"/>
</dbReference>
<evidence type="ECO:0000313" key="4">
    <source>
        <dbReference type="Proteomes" id="UP001162156"/>
    </source>
</evidence>
<dbReference type="Proteomes" id="UP001162156">
    <property type="component" value="Unassembled WGS sequence"/>
</dbReference>
<keyword evidence="4" id="KW-1185">Reference proteome</keyword>
<reference evidence="3" key="1">
    <citation type="journal article" date="2023" name="Insect Mol. Biol.">
        <title>Genome sequencing provides insights into the evolution of gene families encoding plant cell wall-degrading enzymes in longhorned beetles.</title>
        <authorList>
            <person name="Shin N.R."/>
            <person name="Okamura Y."/>
            <person name="Kirsch R."/>
            <person name="Pauchet Y."/>
        </authorList>
    </citation>
    <scope>NUCLEOTIDE SEQUENCE</scope>
    <source>
        <strain evidence="3">RBIC_L_NR</strain>
    </source>
</reference>
<feature type="region of interest" description="Disordered" evidence="1">
    <location>
        <begin position="528"/>
        <end position="569"/>
    </location>
</feature>
<dbReference type="EMBL" id="JANEYF010000394">
    <property type="protein sequence ID" value="KAJ8970195.1"/>
    <property type="molecule type" value="Genomic_DNA"/>
</dbReference>
<proteinExistence type="predicted"/>
<evidence type="ECO:0000256" key="1">
    <source>
        <dbReference type="SAM" id="MobiDB-lite"/>
    </source>
</evidence>
<evidence type="ECO:0000313" key="3">
    <source>
        <dbReference type="EMBL" id="KAJ8970195.1"/>
    </source>
</evidence>
<dbReference type="PANTHER" id="PTHR47272:SF1">
    <property type="entry name" value="PIGGYBAC TRANSPOSABLE ELEMENT-DERIVED PROTEIN 3-LIKE"/>
    <property type="match status" value="1"/>
</dbReference>
<protein>
    <recommendedName>
        <fullName evidence="2">PiggyBac transposable element-derived protein domain-containing protein</fullName>
    </recommendedName>
</protein>